<accession>A0ABU5U908</accession>
<keyword evidence="3" id="KW-0378">Hydrolase</keyword>
<keyword evidence="1" id="KW-1133">Transmembrane helix</keyword>
<comment type="caution">
    <text evidence="3">The sequence shown here is derived from an EMBL/GenBank/DDBJ whole genome shotgun (WGS) entry which is preliminary data.</text>
</comment>
<dbReference type="PANTHER" id="PTHR30383:SF5">
    <property type="entry name" value="SGNH HYDROLASE-TYPE ESTERASE DOMAIN-CONTAINING PROTEIN"/>
    <property type="match status" value="1"/>
</dbReference>
<evidence type="ECO:0000313" key="4">
    <source>
        <dbReference type="Proteomes" id="UP001302120"/>
    </source>
</evidence>
<feature type="transmembrane region" description="Helical" evidence="1">
    <location>
        <begin position="12"/>
        <end position="31"/>
    </location>
</feature>
<dbReference type="InterPro" id="IPR013830">
    <property type="entry name" value="SGNH_hydro"/>
</dbReference>
<dbReference type="InterPro" id="IPR036514">
    <property type="entry name" value="SGNH_hydro_sf"/>
</dbReference>
<evidence type="ECO:0000256" key="1">
    <source>
        <dbReference type="SAM" id="Phobius"/>
    </source>
</evidence>
<dbReference type="Gene3D" id="3.40.50.1110">
    <property type="entry name" value="SGNH hydrolase"/>
    <property type="match status" value="1"/>
</dbReference>
<dbReference type="PANTHER" id="PTHR30383">
    <property type="entry name" value="THIOESTERASE 1/PROTEASE 1/LYSOPHOSPHOLIPASE L1"/>
    <property type="match status" value="1"/>
</dbReference>
<keyword evidence="4" id="KW-1185">Reference proteome</keyword>
<dbReference type="Pfam" id="PF13472">
    <property type="entry name" value="Lipase_GDSL_2"/>
    <property type="match status" value="1"/>
</dbReference>
<evidence type="ECO:0000313" key="3">
    <source>
        <dbReference type="EMBL" id="MEA5579992.1"/>
    </source>
</evidence>
<sequence length="267" mass="30301">MSTSAKSFPLWGFFLLITNSILMLAVILLIWQQQRLTNVIDNPLSPNSSATPDLGPRHQLNYQQWVDILKQEAKVASEQPTERLSILVGDSLTLWFPPELLPEDRNWLNQGISGESSDGLLKRLDLFESTQPEVIFVMIGINDLIRGVGDQVILENQRQILTQLRKKHPEAEIVVQSILPHGGETATWEGKDKLLRIPNSQIRQLNQELANIAAKVDVKYLDLYPLFTNQQDNLRSELTTDGLHLNPTGYLVWRTALQMYSNLQLGE</sequence>
<dbReference type="Proteomes" id="UP001302120">
    <property type="component" value="Unassembled WGS sequence"/>
</dbReference>
<reference evidence="3 4" key="1">
    <citation type="submission" date="2023-12" db="EMBL/GenBank/DDBJ databases">
        <title>Baltic Sea Cyanobacteria.</title>
        <authorList>
            <person name="Delbaje E."/>
            <person name="Fewer D.P."/>
            <person name="Shishido T.K."/>
        </authorList>
    </citation>
    <scope>NUCLEOTIDE SEQUENCE [LARGE SCALE GENOMIC DNA]</scope>
    <source>
        <strain evidence="3 4">UHCC-0300</strain>
    </source>
</reference>
<protein>
    <submittedName>
        <fullName evidence="3">SGNH/GDSL hydrolase family protein</fullName>
        <ecNumber evidence="3">3.1.-.-</ecNumber>
    </submittedName>
</protein>
<dbReference type="InterPro" id="IPR051532">
    <property type="entry name" value="Ester_Hydrolysis_Enzymes"/>
</dbReference>
<gene>
    <name evidence="3" type="ORF">VB620_01395</name>
</gene>
<dbReference type="CDD" id="cd01828">
    <property type="entry name" value="sialate_O-acetylesterase_like2"/>
    <property type="match status" value="1"/>
</dbReference>
<feature type="domain" description="SGNH hydrolase-type esterase" evidence="2">
    <location>
        <begin position="104"/>
        <end position="250"/>
    </location>
</feature>
<dbReference type="EMBL" id="JAYGHG010000001">
    <property type="protein sequence ID" value="MEA5579992.1"/>
    <property type="molecule type" value="Genomic_DNA"/>
</dbReference>
<keyword evidence="1" id="KW-0812">Transmembrane</keyword>
<dbReference type="SUPFAM" id="SSF52266">
    <property type="entry name" value="SGNH hydrolase"/>
    <property type="match status" value="1"/>
</dbReference>
<proteinExistence type="predicted"/>
<dbReference type="GO" id="GO:0016787">
    <property type="term" value="F:hydrolase activity"/>
    <property type="evidence" value="ECO:0007669"/>
    <property type="project" value="UniProtKB-KW"/>
</dbReference>
<dbReference type="EC" id="3.1.-.-" evidence="3"/>
<organism evidence="3 4">
    <name type="scientific">Nodularia harveyana UHCC-0300</name>
    <dbReference type="NCBI Taxonomy" id="2974287"/>
    <lineage>
        <taxon>Bacteria</taxon>
        <taxon>Bacillati</taxon>
        <taxon>Cyanobacteriota</taxon>
        <taxon>Cyanophyceae</taxon>
        <taxon>Nostocales</taxon>
        <taxon>Nodulariaceae</taxon>
        <taxon>Nodularia</taxon>
    </lineage>
</organism>
<dbReference type="RefSeq" id="WP_323194330.1">
    <property type="nucleotide sequence ID" value="NZ_JAYGHG010000001.1"/>
</dbReference>
<keyword evidence="1" id="KW-0472">Membrane</keyword>
<name>A0ABU5U908_9CYAN</name>
<evidence type="ECO:0000259" key="2">
    <source>
        <dbReference type="Pfam" id="PF13472"/>
    </source>
</evidence>